<dbReference type="Proteomes" id="UP000198521">
    <property type="component" value="Unassembled WGS sequence"/>
</dbReference>
<accession>A0A1H7WLV3</accession>
<dbReference type="OrthoDB" id="1191081at2"/>
<evidence type="ECO:0000256" key="2">
    <source>
        <dbReference type="ARBA" id="ARBA00024200"/>
    </source>
</evidence>
<dbReference type="InterPro" id="IPR003749">
    <property type="entry name" value="ThiS/MoaD-like"/>
</dbReference>
<proteinExistence type="inferred from homology"/>
<evidence type="ECO:0000256" key="3">
    <source>
        <dbReference type="ARBA" id="ARBA00024247"/>
    </source>
</evidence>
<evidence type="ECO:0000313" key="4">
    <source>
        <dbReference type="EMBL" id="SEM22622.1"/>
    </source>
</evidence>
<dbReference type="CDD" id="cd00754">
    <property type="entry name" value="Ubl_MoaD"/>
    <property type="match status" value="1"/>
</dbReference>
<dbReference type="InterPro" id="IPR012675">
    <property type="entry name" value="Beta-grasp_dom_sf"/>
</dbReference>
<dbReference type="EMBL" id="FOAB01000011">
    <property type="protein sequence ID" value="SEM22622.1"/>
    <property type="molecule type" value="Genomic_DNA"/>
</dbReference>
<name>A0A1H7WLV3_AQUAM</name>
<dbReference type="Gene3D" id="3.10.20.30">
    <property type="match status" value="1"/>
</dbReference>
<keyword evidence="5" id="KW-1185">Reference proteome</keyword>
<organism evidence="4 5">
    <name type="scientific">Aquimarina amphilecti</name>
    <dbReference type="NCBI Taxonomy" id="1038014"/>
    <lineage>
        <taxon>Bacteria</taxon>
        <taxon>Pseudomonadati</taxon>
        <taxon>Bacteroidota</taxon>
        <taxon>Flavobacteriia</taxon>
        <taxon>Flavobacteriales</taxon>
        <taxon>Flavobacteriaceae</taxon>
        <taxon>Aquimarina</taxon>
    </lineage>
</organism>
<dbReference type="RefSeq" id="WP_091412498.1">
    <property type="nucleotide sequence ID" value="NZ_FOAB01000011.1"/>
</dbReference>
<dbReference type="InterPro" id="IPR016155">
    <property type="entry name" value="Mopterin_synth/thiamin_S_b"/>
</dbReference>
<dbReference type="GO" id="GO:1990133">
    <property type="term" value="C:molybdopterin adenylyltransferase complex"/>
    <property type="evidence" value="ECO:0007669"/>
    <property type="project" value="TreeGrafter"/>
</dbReference>
<dbReference type="PANTHER" id="PTHR33359:SF1">
    <property type="entry name" value="MOLYBDOPTERIN SYNTHASE SULFUR CARRIER SUBUNIT"/>
    <property type="match status" value="1"/>
</dbReference>
<dbReference type="Pfam" id="PF02597">
    <property type="entry name" value="ThiS"/>
    <property type="match status" value="1"/>
</dbReference>
<comment type="similarity">
    <text evidence="2">Belongs to the MoaD family.</text>
</comment>
<keyword evidence="1" id="KW-0547">Nucleotide-binding</keyword>
<dbReference type="STRING" id="1038014.SAMN04487910_4469"/>
<dbReference type="InterPro" id="IPR044672">
    <property type="entry name" value="MOCS2A"/>
</dbReference>
<protein>
    <recommendedName>
        <fullName evidence="3">Molybdopterin synthase sulfur carrier subunit</fullName>
    </recommendedName>
</protein>
<evidence type="ECO:0000256" key="1">
    <source>
        <dbReference type="ARBA" id="ARBA00022741"/>
    </source>
</evidence>
<dbReference type="AlphaFoldDB" id="A0A1H7WLV3"/>
<gene>
    <name evidence="4" type="ORF">SAMN04487910_4469</name>
</gene>
<evidence type="ECO:0000313" key="5">
    <source>
        <dbReference type="Proteomes" id="UP000198521"/>
    </source>
</evidence>
<reference evidence="4 5" key="1">
    <citation type="submission" date="2016-10" db="EMBL/GenBank/DDBJ databases">
        <authorList>
            <person name="de Groot N.N."/>
        </authorList>
    </citation>
    <scope>NUCLEOTIDE SEQUENCE [LARGE SCALE GENOMIC DNA]</scope>
    <source>
        <strain evidence="4 5">DSM 25232</strain>
    </source>
</reference>
<dbReference type="GO" id="GO:0006777">
    <property type="term" value="P:Mo-molybdopterin cofactor biosynthetic process"/>
    <property type="evidence" value="ECO:0007669"/>
    <property type="project" value="InterPro"/>
</dbReference>
<sequence>MELKVLYFGMIAEITNCQEEMIFLEQGSNVDQLENLLKDKYRKLQDLSFKIAIDKEIKSNIVLLNTKNEIALLPPFSGG</sequence>
<dbReference type="PANTHER" id="PTHR33359">
    <property type="entry name" value="MOLYBDOPTERIN SYNTHASE SULFUR CARRIER SUBUNIT"/>
    <property type="match status" value="1"/>
</dbReference>
<dbReference type="SUPFAM" id="SSF54285">
    <property type="entry name" value="MoaD/ThiS"/>
    <property type="match status" value="1"/>
</dbReference>
<dbReference type="GO" id="GO:0000166">
    <property type="term" value="F:nucleotide binding"/>
    <property type="evidence" value="ECO:0007669"/>
    <property type="project" value="UniProtKB-KW"/>
</dbReference>